<evidence type="ECO:0000256" key="1">
    <source>
        <dbReference type="SAM" id="MobiDB-lite"/>
    </source>
</evidence>
<reference evidence="2" key="1">
    <citation type="journal article" date="2021" name="Nat. Commun.">
        <title>Genetic determinants of endophytism in the Arabidopsis root mycobiome.</title>
        <authorList>
            <person name="Mesny F."/>
            <person name="Miyauchi S."/>
            <person name="Thiergart T."/>
            <person name="Pickel B."/>
            <person name="Atanasova L."/>
            <person name="Karlsson M."/>
            <person name="Huettel B."/>
            <person name="Barry K.W."/>
            <person name="Haridas S."/>
            <person name="Chen C."/>
            <person name="Bauer D."/>
            <person name="Andreopoulos W."/>
            <person name="Pangilinan J."/>
            <person name="LaButti K."/>
            <person name="Riley R."/>
            <person name="Lipzen A."/>
            <person name="Clum A."/>
            <person name="Drula E."/>
            <person name="Henrissat B."/>
            <person name="Kohler A."/>
            <person name="Grigoriev I.V."/>
            <person name="Martin F.M."/>
            <person name="Hacquard S."/>
        </authorList>
    </citation>
    <scope>NUCLEOTIDE SEQUENCE</scope>
    <source>
        <strain evidence="2">MPI-CAGE-CH-0235</strain>
    </source>
</reference>
<feature type="region of interest" description="Disordered" evidence="1">
    <location>
        <begin position="172"/>
        <end position="191"/>
    </location>
</feature>
<gene>
    <name evidence="2" type="ORF">B0I35DRAFT_474605</name>
</gene>
<feature type="compositionally biased region" description="Basic residues" evidence="1">
    <location>
        <begin position="364"/>
        <end position="385"/>
    </location>
</feature>
<evidence type="ECO:0000313" key="2">
    <source>
        <dbReference type="EMBL" id="KAH7325874.1"/>
    </source>
</evidence>
<evidence type="ECO:0000313" key="3">
    <source>
        <dbReference type="Proteomes" id="UP000813444"/>
    </source>
</evidence>
<organism evidence="2 3">
    <name type="scientific">Stachybotrys elegans</name>
    <dbReference type="NCBI Taxonomy" id="80388"/>
    <lineage>
        <taxon>Eukaryota</taxon>
        <taxon>Fungi</taxon>
        <taxon>Dikarya</taxon>
        <taxon>Ascomycota</taxon>
        <taxon>Pezizomycotina</taxon>
        <taxon>Sordariomycetes</taxon>
        <taxon>Hypocreomycetidae</taxon>
        <taxon>Hypocreales</taxon>
        <taxon>Stachybotryaceae</taxon>
        <taxon>Stachybotrys</taxon>
    </lineage>
</organism>
<dbReference type="AlphaFoldDB" id="A0A8K0SZU9"/>
<sequence length="385" mass="41888">MDVGEQDIDYGDCLGLDEAGLESLQEARHAALQPMYLEYQKGRNVTPGLRTFPALELLPTGDLDVNGVYDAATGEIVSVNAHPRSDPRRINFMGYHQEERCFVFKGQSRLFDEFMVFITALIQSGGEVTTVFDCPIVTRFPPDGLPEGLGYNEFASHVEIVQYCVFTKNASKDNESDNVDTSETAVFPNLDGETCDDLEAVVESLSEHDGAGSHDSQGTAQFESEIHMAISVEEDASNEETEEDPTGLGTPKSDEQRIGEEAETPRDEPAPTEDYIATTPVEDPIAASPGQNQAPTTPPKDNTVETPKKSDPGTVDETPSNIENREGIEIVRYDPALVGGRYPRRNRASTAPAPPPAPVETKSKSKQPKKAKKATGKTAKQKKGK</sequence>
<feature type="compositionally biased region" description="Basic and acidic residues" evidence="1">
    <location>
        <begin position="323"/>
        <end position="332"/>
    </location>
</feature>
<feature type="compositionally biased region" description="Basic and acidic residues" evidence="1">
    <location>
        <begin position="252"/>
        <end position="269"/>
    </location>
</feature>
<protein>
    <submittedName>
        <fullName evidence="2">Uncharacterized protein</fullName>
    </submittedName>
</protein>
<accession>A0A8K0SZU9</accession>
<name>A0A8K0SZU9_9HYPO</name>
<comment type="caution">
    <text evidence="2">The sequence shown here is derived from an EMBL/GenBank/DDBJ whole genome shotgun (WGS) entry which is preliminary data.</text>
</comment>
<feature type="compositionally biased region" description="Basic and acidic residues" evidence="1">
    <location>
        <begin position="302"/>
        <end position="311"/>
    </location>
</feature>
<keyword evidence="3" id="KW-1185">Reference proteome</keyword>
<dbReference type="Proteomes" id="UP000813444">
    <property type="component" value="Unassembled WGS sequence"/>
</dbReference>
<dbReference type="EMBL" id="JAGPNK010000002">
    <property type="protein sequence ID" value="KAH7325874.1"/>
    <property type="molecule type" value="Genomic_DNA"/>
</dbReference>
<dbReference type="OrthoDB" id="5133425at2759"/>
<proteinExistence type="predicted"/>
<feature type="compositionally biased region" description="Acidic residues" evidence="1">
    <location>
        <begin position="233"/>
        <end position="245"/>
    </location>
</feature>
<feature type="region of interest" description="Disordered" evidence="1">
    <location>
        <begin position="233"/>
        <end position="385"/>
    </location>
</feature>